<gene>
    <name evidence="2" type="ORF">DSOL_0730</name>
</gene>
<dbReference type="AlphaFoldDB" id="A0A1Q8R1G3"/>
<organism evidence="2 3">
    <name type="scientific">Desulfosporosinus metallidurans</name>
    <dbReference type="NCBI Taxonomy" id="1888891"/>
    <lineage>
        <taxon>Bacteria</taxon>
        <taxon>Bacillati</taxon>
        <taxon>Bacillota</taxon>
        <taxon>Clostridia</taxon>
        <taxon>Eubacteriales</taxon>
        <taxon>Desulfitobacteriaceae</taxon>
        <taxon>Desulfosporosinus</taxon>
    </lineage>
</organism>
<keyword evidence="3" id="KW-1185">Reference proteome</keyword>
<protein>
    <submittedName>
        <fullName evidence="2">Uncharacterized protein</fullName>
    </submittedName>
</protein>
<keyword evidence="1" id="KW-1133">Transmembrane helix</keyword>
<keyword evidence="1" id="KW-0472">Membrane</keyword>
<evidence type="ECO:0000256" key="1">
    <source>
        <dbReference type="SAM" id="Phobius"/>
    </source>
</evidence>
<keyword evidence="1" id="KW-0812">Transmembrane</keyword>
<dbReference type="Proteomes" id="UP000186102">
    <property type="component" value="Unassembled WGS sequence"/>
</dbReference>
<dbReference type="STRING" id="1888891.DSOL_0730"/>
<dbReference type="OrthoDB" id="1797947at2"/>
<feature type="transmembrane region" description="Helical" evidence="1">
    <location>
        <begin position="12"/>
        <end position="32"/>
    </location>
</feature>
<feature type="transmembrane region" description="Helical" evidence="1">
    <location>
        <begin position="38"/>
        <end position="60"/>
    </location>
</feature>
<name>A0A1Q8R1G3_9FIRM</name>
<dbReference type="EMBL" id="MLBF01000003">
    <property type="protein sequence ID" value="OLN33483.1"/>
    <property type="molecule type" value="Genomic_DNA"/>
</dbReference>
<accession>A0A1Q8R1G3</accession>
<dbReference type="RefSeq" id="WP_075363524.1">
    <property type="nucleotide sequence ID" value="NZ_MLBF01000003.1"/>
</dbReference>
<evidence type="ECO:0000313" key="2">
    <source>
        <dbReference type="EMBL" id="OLN33483.1"/>
    </source>
</evidence>
<evidence type="ECO:0000313" key="3">
    <source>
        <dbReference type="Proteomes" id="UP000186102"/>
    </source>
</evidence>
<reference evidence="2 3" key="1">
    <citation type="submission" date="2016-09" db="EMBL/GenBank/DDBJ databases">
        <title>Complete genome of Desulfosporosinus sp. OL.</title>
        <authorList>
            <person name="Mardanov A."/>
            <person name="Beletsky A."/>
            <person name="Panova A."/>
            <person name="Karnachuk O."/>
            <person name="Ravin N."/>
        </authorList>
    </citation>
    <scope>NUCLEOTIDE SEQUENCE [LARGE SCALE GENOMIC DNA]</scope>
    <source>
        <strain evidence="2 3">OL</strain>
    </source>
</reference>
<sequence length="130" mass="13793">MTSQNSELVRVWAFRLSLGTTLIVVVLSWSNAVKLFDLVVRAGVSFGVMFLLLAGILSLFEKTALPVSQNGTSDSVSGRGSFIDVSVGEEDILGSQASDSGFPGQVDPSLSNGILDGEQQAEIVRRMGWG</sequence>
<comment type="caution">
    <text evidence="2">The sequence shown here is derived from an EMBL/GenBank/DDBJ whole genome shotgun (WGS) entry which is preliminary data.</text>
</comment>
<proteinExistence type="predicted"/>